<evidence type="ECO:0000259" key="2">
    <source>
        <dbReference type="PROSITE" id="PS51462"/>
    </source>
</evidence>
<dbReference type="GO" id="GO:0006754">
    <property type="term" value="P:ATP biosynthetic process"/>
    <property type="evidence" value="ECO:0007669"/>
    <property type="project" value="TreeGrafter"/>
</dbReference>
<feature type="domain" description="Nudix hydrolase" evidence="2">
    <location>
        <begin position="1"/>
        <end position="135"/>
    </location>
</feature>
<dbReference type="GO" id="GO:0006167">
    <property type="term" value="P:AMP biosynthetic process"/>
    <property type="evidence" value="ECO:0007669"/>
    <property type="project" value="TreeGrafter"/>
</dbReference>
<dbReference type="InterPro" id="IPR015797">
    <property type="entry name" value="NUDIX_hydrolase-like_dom_sf"/>
</dbReference>
<dbReference type="EMBL" id="MAYH01000049">
    <property type="protein sequence ID" value="OCA68445.1"/>
    <property type="molecule type" value="Genomic_DNA"/>
</dbReference>
<protein>
    <recommendedName>
        <fullName evidence="2">Nudix hydrolase domain-containing protein</fullName>
    </recommendedName>
</protein>
<dbReference type="SUPFAM" id="SSF55811">
    <property type="entry name" value="Nudix"/>
    <property type="match status" value="1"/>
</dbReference>
<reference evidence="3 4" key="1">
    <citation type="submission" date="2016-07" db="EMBL/GenBank/DDBJ databases">
        <authorList>
            <person name="Jeong J.-J."/>
            <person name="Kim D.W."/>
            <person name="Sang M.K."/>
            <person name="Choi I.-G."/>
            <person name="Kim K.D."/>
        </authorList>
    </citation>
    <scope>NUCLEOTIDE SEQUENCE [LARGE SCALE GENOMIC DNA]</scope>
    <source>
        <strain evidence="3 4">UTM-3</strain>
    </source>
</reference>
<dbReference type="PROSITE" id="PS00893">
    <property type="entry name" value="NUDIX_BOX"/>
    <property type="match status" value="1"/>
</dbReference>
<dbReference type="OrthoDB" id="954553at2"/>
<evidence type="ECO:0000256" key="1">
    <source>
        <dbReference type="ARBA" id="ARBA00022801"/>
    </source>
</evidence>
<sequence>MVESCGLVIKHKNEILLIKPKGISGKNFSIPKGLMENGEDYMDAAIRETYEEVGLKFEKKNIILSSYNTIPYINNKVVTKKLHYFLVDVSSSNKEDVLSSLKLQNSEVASANFYTKEEAINLIFWRQAIILHYFL</sequence>
<comment type="caution">
    <text evidence="3">The sequence shown here is derived from an EMBL/GenBank/DDBJ whole genome shotgun (WGS) entry which is preliminary data.</text>
</comment>
<proteinExistence type="predicted"/>
<dbReference type="InterPro" id="IPR000086">
    <property type="entry name" value="NUDIX_hydrolase_dom"/>
</dbReference>
<dbReference type="PROSITE" id="PS51462">
    <property type="entry name" value="NUDIX"/>
    <property type="match status" value="1"/>
</dbReference>
<dbReference type="InterPro" id="IPR051325">
    <property type="entry name" value="Nudix_hydrolase_domain"/>
</dbReference>
<dbReference type="GO" id="GO:0004081">
    <property type="term" value="F:bis(5'-nucleosyl)-tetraphosphatase (asymmetrical) activity"/>
    <property type="evidence" value="ECO:0007669"/>
    <property type="project" value="TreeGrafter"/>
</dbReference>
<dbReference type="PANTHER" id="PTHR21340:SF0">
    <property type="entry name" value="BIS(5'-NUCLEOSYL)-TETRAPHOSPHATASE [ASYMMETRICAL]"/>
    <property type="match status" value="1"/>
</dbReference>
<accession>A0A1B8ZA39</accession>
<evidence type="ECO:0000313" key="3">
    <source>
        <dbReference type="EMBL" id="OCA68445.1"/>
    </source>
</evidence>
<dbReference type="PANTHER" id="PTHR21340">
    <property type="entry name" value="DIADENOSINE 5,5-P1,P4-TETRAPHOSPHATE PYROPHOSPHOHYDROLASE MUTT"/>
    <property type="match status" value="1"/>
</dbReference>
<dbReference type="AlphaFoldDB" id="A0A1B8ZA39"/>
<dbReference type="RefSeq" id="WP_065396316.1">
    <property type="nucleotide sequence ID" value="NZ_MAYH01000049.1"/>
</dbReference>
<organism evidence="3 4">
    <name type="scientific">Chryseobacterium artocarpi</name>
    <dbReference type="NCBI Taxonomy" id="1414727"/>
    <lineage>
        <taxon>Bacteria</taxon>
        <taxon>Pseudomonadati</taxon>
        <taxon>Bacteroidota</taxon>
        <taxon>Flavobacteriia</taxon>
        <taxon>Flavobacteriales</taxon>
        <taxon>Weeksellaceae</taxon>
        <taxon>Chryseobacterium group</taxon>
        <taxon>Chryseobacterium</taxon>
    </lineage>
</organism>
<dbReference type="Gene3D" id="3.90.79.10">
    <property type="entry name" value="Nucleoside Triphosphate Pyrophosphohydrolase"/>
    <property type="match status" value="1"/>
</dbReference>
<keyword evidence="4" id="KW-1185">Reference proteome</keyword>
<keyword evidence="1" id="KW-0378">Hydrolase</keyword>
<evidence type="ECO:0000313" key="4">
    <source>
        <dbReference type="Proteomes" id="UP000092651"/>
    </source>
</evidence>
<dbReference type="InterPro" id="IPR020084">
    <property type="entry name" value="NUDIX_hydrolase_CS"/>
</dbReference>
<gene>
    <name evidence="3" type="ORF">BBI01_18550</name>
</gene>
<dbReference type="Proteomes" id="UP000092651">
    <property type="component" value="Unassembled WGS sequence"/>
</dbReference>
<name>A0A1B8ZA39_9FLAO</name>
<dbReference type="Pfam" id="PF00293">
    <property type="entry name" value="NUDIX"/>
    <property type="match status" value="1"/>
</dbReference>